<sequence>MRNASMSCLPPIGSNSAFQYGKDLVLVEQNCEGSSDAGSHRRVHSDTSFLTGIDPPQRSGQHDDQTRAQEGVTKVSHGSRGKEVTMSDLGFEIESSIKASKSQSIGIPSDDEQSSPSSSMSLHLPARPRVPLIVPPMPVPSSTDVDKGDCQINNLREIFEVAEKATMAKSEQADDASSPHIGIPQLPLWPATNSSPSLPQLPVSQPEPNVHPITRNHFDKEWIKIQGLRLSIWSLRSKIHESRVTLKLKQLARADAGDKYLQYIRVHNAGGTGNTLQKKGKAEIIISDVQTMDELFHNFQIASDEYGPLEDECNQLEDTLSSQEFELQRLEKKFYDRPLNRFPLDTNEVPRQASNSSAYSGSDIAQEFHPFVTEYLSKVGDVEILKERLEYHEDERFNLEEEKATKRIADWDLASDDQEFLDTFHATKRGLLDELAREQAEAEILRRKCLAQRLIEEDGTPKEFPIREQETFDNETDLEAGSETSEYVKYPLLISEPGGQVSYIDEPRDIQEPSQDSSLMVNNWLFTQLQMTPLEVNLLARTYELQYGHIQEKEKWQRDVLRLWFSDASNNNWQGPLTSSGVVTRAGRNTAHGSYLSSDIVEKGPNDTPIDSVFLGGADEDMVSVDSGDDGTIFGAPRPNPLATPDTPEHQEIRLEEPILRQVMHLDII</sequence>
<feature type="region of interest" description="Disordered" evidence="1">
    <location>
        <begin position="33"/>
        <end position="123"/>
    </location>
</feature>
<dbReference type="AlphaFoldDB" id="A0A8H7TFX7"/>
<keyword evidence="3" id="KW-1185">Reference proteome</keyword>
<organism evidence="2 3">
    <name type="scientific">Cadophora malorum</name>
    <dbReference type="NCBI Taxonomy" id="108018"/>
    <lineage>
        <taxon>Eukaryota</taxon>
        <taxon>Fungi</taxon>
        <taxon>Dikarya</taxon>
        <taxon>Ascomycota</taxon>
        <taxon>Pezizomycotina</taxon>
        <taxon>Leotiomycetes</taxon>
        <taxon>Helotiales</taxon>
        <taxon>Ploettnerulaceae</taxon>
        <taxon>Cadophora</taxon>
    </lineage>
</organism>
<dbReference type="Proteomes" id="UP000664132">
    <property type="component" value="Unassembled WGS sequence"/>
</dbReference>
<feature type="compositionally biased region" description="Polar residues" evidence="1">
    <location>
        <begin position="97"/>
        <end position="106"/>
    </location>
</feature>
<comment type="caution">
    <text evidence="2">The sequence shown here is derived from an EMBL/GenBank/DDBJ whole genome shotgun (WGS) entry which is preliminary data.</text>
</comment>
<dbReference type="EMBL" id="JAFJYH010000076">
    <property type="protein sequence ID" value="KAG4420844.1"/>
    <property type="molecule type" value="Genomic_DNA"/>
</dbReference>
<evidence type="ECO:0000313" key="2">
    <source>
        <dbReference type="EMBL" id="KAG4420844.1"/>
    </source>
</evidence>
<name>A0A8H7TFX7_9HELO</name>
<evidence type="ECO:0000313" key="3">
    <source>
        <dbReference type="Proteomes" id="UP000664132"/>
    </source>
</evidence>
<evidence type="ECO:0000256" key="1">
    <source>
        <dbReference type="SAM" id="MobiDB-lite"/>
    </source>
</evidence>
<reference evidence="2" key="1">
    <citation type="submission" date="2021-02" db="EMBL/GenBank/DDBJ databases">
        <title>Genome sequence Cadophora malorum strain M34.</title>
        <authorList>
            <person name="Stefanovic E."/>
            <person name="Vu D."/>
            <person name="Scully C."/>
            <person name="Dijksterhuis J."/>
            <person name="Roader J."/>
            <person name="Houbraken J."/>
        </authorList>
    </citation>
    <scope>NUCLEOTIDE SEQUENCE</scope>
    <source>
        <strain evidence="2">M34</strain>
    </source>
</reference>
<accession>A0A8H7TFX7</accession>
<gene>
    <name evidence="2" type="ORF">IFR04_006026</name>
</gene>
<proteinExistence type="predicted"/>
<dbReference type="OrthoDB" id="3553547at2759"/>
<protein>
    <submittedName>
        <fullName evidence="2">Uncharacterized protein</fullName>
    </submittedName>
</protein>